<dbReference type="PANTHER" id="PTHR33048:SF92">
    <property type="entry name" value="INTEGRAL MEMBRANE PROTEIN"/>
    <property type="match status" value="1"/>
</dbReference>
<keyword evidence="1" id="KW-0812">Transmembrane</keyword>
<keyword evidence="3" id="KW-1185">Reference proteome</keyword>
<feature type="transmembrane region" description="Helical" evidence="1">
    <location>
        <begin position="166"/>
        <end position="185"/>
    </location>
</feature>
<evidence type="ECO:0000313" key="2">
    <source>
        <dbReference type="EMBL" id="KAG9505065.1"/>
    </source>
</evidence>
<reference evidence="2" key="1">
    <citation type="journal article" date="2021" name="Mol. Plant Microbe Interact.">
        <title>Telomere to telomere genome assembly of Fusarium musae F31, causal agent of crown rot disease of banana.</title>
        <authorList>
            <person name="Degradi L."/>
            <person name="Tava V."/>
            <person name="Kunova A."/>
            <person name="Cortesi P."/>
            <person name="Saracchi M."/>
            <person name="Pasquali M."/>
        </authorList>
    </citation>
    <scope>NUCLEOTIDE SEQUENCE</scope>
    <source>
        <strain evidence="2">F31</strain>
    </source>
</reference>
<evidence type="ECO:0000313" key="3">
    <source>
        <dbReference type="Proteomes" id="UP000827133"/>
    </source>
</evidence>
<dbReference type="AlphaFoldDB" id="A0A9P8DNE5"/>
<evidence type="ECO:0000256" key="1">
    <source>
        <dbReference type="SAM" id="Phobius"/>
    </source>
</evidence>
<gene>
    <name evidence="2" type="ORF">J7337_002031</name>
</gene>
<dbReference type="PANTHER" id="PTHR33048">
    <property type="entry name" value="PTH11-LIKE INTEGRAL MEMBRANE PROTEIN (AFU_ORTHOLOGUE AFUA_5G11245)"/>
    <property type="match status" value="1"/>
</dbReference>
<dbReference type="EMBL" id="JAHBCI010000002">
    <property type="protein sequence ID" value="KAG9505065.1"/>
    <property type="molecule type" value="Genomic_DNA"/>
</dbReference>
<keyword evidence="1" id="KW-0472">Membrane</keyword>
<dbReference type="RefSeq" id="XP_044684064.1">
    <property type="nucleotide sequence ID" value="XM_044819764.1"/>
</dbReference>
<organism evidence="2 3">
    <name type="scientific">Fusarium musae</name>
    <dbReference type="NCBI Taxonomy" id="1042133"/>
    <lineage>
        <taxon>Eukaryota</taxon>
        <taxon>Fungi</taxon>
        <taxon>Dikarya</taxon>
        <taxon>Ascomycota</taxon>
        <taxon>Pezizomycotina</taxon>
        <taxon>Sordariomycetes</taxon>
        <taxon>Hypocreomycetidae</taxon>
        <taxon>Hypocreales</taxon>
        <taxon>Nectriaceae</taxon>
        <taxon>Fusarium</taxon>
    </lineage>
</organism>
<keyword evidence="1" id="KW-1133">Transmembrane helix</keyword>
<dbReference type="Proteomes" id="UP000827133">
    <property type="component" value="Unassembled WGS sequence"/>
</dbReference>
<feature type="transmembrane region" description="Helical" evidence="1">
    <location>
        <begin position="12"/>
        <end position="30"/>
    </location>
</feature>
<name>A0A9P8DNE5_9HYPO</name>
<dbReference type="InterPro" id="IPR052337">
    <property type="entry name" value="SAT4-like"/>
</dbReference>
<dbReference type="KEGG" id="fmu:J7337_002031"/>
<proteinExistence type="predicted"/>
<accession>A0A9P8DNE5</accession>
<sequence length="286" mass="30982">MAGVAKEAVVPIEAVLFGISTLLVLARLALRTIRQHQSLTVSDWFLVASLLDAAALFGTDTAAYNLGGMDEYDPSAPPRSIEDQITLMKVSFAGNYFYDTGVYFPKLALLALYFKLIPQTLPLLRKFFRRYKAGLVAIFASGLITLGASIGRFATVEAIHAWTNVYVLSMTEIAAAIVVVSLPALKSLLHGLGLRSSKQNTTQTGSGYNKHSGTVTTSSHFNKLSSGRDHHRELYASTARVAAGAEEDSGSEVELTNLQGIYKSARISVTYQRREDGDWQGNSGRG</sequence>
<comment type="caution">
    <text evidence="2">The sequence shown here is derived from an EMBL/GenBank/DDBJ whole genome shotgun (WGS) entry which is preliminary data.</text>
</comment>
<dbReference type="GeneID" id="68309888"/>
<protein>
    <recommendedName>
        <fullName evidence="4">Integral membrane protein</fullName>
    </recommendedName>
</protein>
<feature type="transmembrane region" description="Helical" evidence="1">
    <location>
        <begin position="135"/>
        <end position="154"/>
    </location>
</feature>
<feature type="transmembrane region" description="Helical" evidence="1">
    <location>
        <begin position="96"/>
        <end position="114"/>
    </location>
</feature>
<evidence type="ECO:0008006" key="4">
    <source>
        <dbReference type="Google" id="ProtNLM"/>
    </source>
</evidence>